<accession>A0ACB8V579</accession>
<gene>
    <name evidence="1" type="primary">LHS1</name>
    <name evidence="1" type="ORF">LOY88_000438</name>
</gene>
<comment type="caution">
    <text evidence="1">The sequence shown here is derived from an EMBL/GenBank/DDBJ whole genome shotgun (WGS) entry which is preliminary data.</text>
</comment>
<reference evidence="1" key="1">
    <citation type="journal article" date="2022" name="bioRxiv">
        <title>Population genetic analysis of Ophidiomyces ophidiicola, the causative agent of snake fungal disease, indicates recent introductions to the USA.</title>
        <authorList>
            <person name="Ladner J.T."/>
            <person name="Palmer J.M."/>
            <person name="Ettinger C.L."/>
            <person name="Stajich J.E."/>
            <person name="Farrell T.M."/>
            <person name="Glorioso B.M."/>
            <person name="Lawson B."/>
            <person name="Price S.J."/>
            <person name="Stengle A.G."/>
            <person name="Grear D.A."/>
            <person name="Lorch J.M."/>
        </authorList>
    </citation>
    <scope>NUCLEOTIDE SEQUENCE</scope>
    <source>
        <strain evidence="1">NWHC 24266-5</strain>
    </source>
</reference>
<protein>
    <submittedName>
        <fullName evidence="1">Lumenal Hsp70 protein</fullName>
    </submittedName>
</protein>
<evidence type="ECO:0000313" key="1">
    <source>
        <dbReference type="EMBL" id="KAI2392972.1"/>
    </source>
</evidence>
<sequence length="1008" mass="109925">MAPPGRRRSLGGPTLFYLFSTVILFAIIASFPNTVSAAGTGVLGIDLGTEYIKAAVVKPGVPLEIVLTKDSKRKELSAVAFKPSRESGAAYPERFYGSDALALAPRFPNDVYFNLKSLLGIPIETGIQGSDGGQSNMAALYENRFPGIKLEPASDGRGSIGIRSRLLGEKEGKSPFLVEELLAMQLKQIKANAEEMGQKTGLEDAVITVPPFFSAEEKRSVQFAAELAGLNVLSLISDGMAVALNYATSRTFPNATNNEKPEHHVIFDMGAGSTTATVLKFQSRTVKDFGKWTRNFQEIHAVGVGWDKTLGGDALNQLIVNDMISKLSESGKLKDGTSIEQIKGHGKTMAKLWRGSEKIRQVLSANSETSATFESLYEEDVYFKYKISRAAFEGLAESHIKRISKPLLDALAVAKVTLAEVDSIILHGGAIRTPFVQKQLELLCGESKKVRTNVNADEAAALGAAFKGASLSRTFRVKEIQTYDIPAYGASIKFVTGGKERKQQAFLPTSQIGQEKITIIKNLKDFDFEFTQQFIRDNQTIDYPVSHTKTTNLTEALTGLKEKFGCPVENVTIWFGMQLNPITASPEITRGSASCEVEEVKKSVVEKAKEFLGFDSKKDQKPLQDDDSKQRQSESSSTSSSSTATESPDSSTSSHTKSATEQKPSPVDADDGNEEPPEAPRQVRIETMIIGFESTQLGIARPSRDEMRRIKSRLTAFDASDFARVHRETTLNNLEAFIYRSSDLLNDVGFEKAMKTEAMDTLKTTIAEFSEWLAGDGADAPTKELKAKLDTLKSIVDPVLNRKAENEMRPVKIQGLQQNLSSAKMLLQVMENQIKAEESAFSASTSETPSPSEEAESTPSGPEPDASSNSSSASTSSASSAPTPSYSIYNPVDLSLLSKTHDEVSAWLDTKLKLQEKLAESDDPVLTSDDLETKLMELQRSLNKIMEKMARQGKPGAGSKKQGKKNGGQKKDQKTKEKTKPKTTTESKGGEAKKDDEKKGPKLNKDEL</sequence>
<name>A0ACB8V579_9EURO</name>
<dbReference type="EMBL" id="JALBCA010000004">
    <property type="protein sequence ID" value="KAI2392972.1"/>
    <property type="molecule type" value="Genomic_DNA"/>
</dbReference>
<proteinExistence type="predicted"/>
<organism evidence="1">
    <name type="scientific">Ophidiomyces ophidiicola</name>
    <dbReference type="NCBI Taxonomy" id="1387563"/>
    <lineage>
        <taxon>Eukaryota</taxon>
        <taxon>Fungi</taxon>
        <taxon>Dikarya</taxon>
        <taxon>Ascomycota</taxon>
        <taxon>Pezizomycotina</taxon>
        <taxon>Eurotiomycetes</taxon>
        <taxon>Eurotiomycetidae</taxon>
        <taxon>Onygenales</taxon>
        <taxon>Onygenaceae</taxon>
        <taxon>Ophidiomyces</taxon>
    </lineage>
</organism>